<dbReference type="Pfam" id="PF01694">
    <property type="entry name" value="Rhomboid"/>
    <property type="match status" value="1"/>
</dbReference>
<evidence type="ECO:0000256" key="1">
    <source>
        <dbReference type="ARBA" id="ARBA00004141"/>
    </source>
</evidence>
<keyword evidence="6 9" id="KW-1133">Transmembrane helix</keyword>
<dbReference type="GO" id="GO:0004252">
    <property type="term" value="F:serine-type endopeptidase activity"/>
    <property type="evidence" value="ECO:0007669"/>
    <property type="project" value="InterPro"/>
</dbReference>
<gene>
    <name evidence="11" type="ORF">Naga_100056g39</name>
</gene>
<evidence type="ECO:0000256" key="4">
    <source>
        <dbReference type="ARBA" id="ARBA00022692"/>
    </source>
</evidence>
<feature type="transmembrane region" description="Helical" evidence="9">
    <location>
        <begin position="50"/>
        <end position="71"/>
    </location>
</feature>
<dbReference type="Proteomes" id="UP000019335">
    <property type="component" value="Chromosome 7"/>
</dbReference>
<comment type="similarity">
    <text evidence="2">Belongs to the peptidase S54 family.</text>
</comment>
<dbReference type="PANTHER" id="PTHR43066">
    <property type="entry name" value="RHOMBOID-RELATED PROTEIN"/>
    <property type="match status" value="1"/>
</dbReference>
<feature type="transmembrane region" description="Helical" evidence="9">
    <location>
        <begin position="126"/>
        <end position="153"/>
    </location>
</feature>
<feature type="transmembrane region" description="Helical" evidence="9">
    <location>
        <begin position="159"/>
        <end position="177"/>
    </location>
</feature>
<dbReference type="Gene3D" id="1.20.1540.10">
    <property type="entry name" value="Rhomboid-like"/>
    <property type="match status" value="1"/>
</dbReference>
<evidence type="ECO:0000256" key="3">
    <source>
        <dbReference type="ARBA" id="ARBA00022670"/>
    </source>
</evidence>
<keyword evidence="4 9" id="KW-0812">Transmembrane</keyword>
<evidence type="ECO:0000256" key="6">
    <source>
        <dbReference type="ARBA" id="ARBA00022989"/>
    </source>
</evidence>
<feature type="compositionally biased region" description="Polar residues" evidence="8">
    <location>
        <begin position="7"/>
        <end position="16"/>
    </location>
</feature>
<dbReference type="InterPro" id="IPR035952">
    <property type="entry name" value="Rhomboid-like_sf"/>
</dbReference>
<reference evidence="11 12" key="1">
    <citation type="journal article" date="2014" name="Mol. Plant">
        <title>Chromosome Scale Genome Assembly and Transcriptome Profiling of Nannochloropsis gaditana in Nitrogen Depletion.</title>
        <authorList>
            <person name="Corteggiani Carpinelli E."/>
            <person name="Telatin A."/>
            <person name="Vitulo N."/>
            <person name="Forcato C."/>
            <person name="D'Angelo M."/>
            <person name="Schiavon R."/>
            <person name="Vezzi A."/>
            <person name="Giacometti G.M."/>
            <person name="Morosinotto T."/>
            <person name="Valle G."/>
        </authorList>
    </citation>
    <scope>NUCLEOTIDE SEQUENCE [LARGE SCALE GENOMIC DNA]</scope>
    <source>
        <strain evidence="11 12">B-31</strain>
    </source>
</reference>
<dbReference type="AlphaFoldDB" id="W7TU50"/>
<feature type="domain" description="Peptidase S54 rhomboid" evidence="10">
    <location>
        <begin position="87"/>
        <end position="235"/>
    </location>
</feature>
<feature type="region of interest" description="Disordered" evidence="8">
    <location>
        <begin position="320"/>
        <end position="361"/>
    </location>
</feature>
<feature type="transmembrane region" description="Helical" evidence="9">
    <location>
        <begin position="198"/>
        <end position="216"/>
    </location>
</feature>
<protein>
    <submittedName>
        <fullName evidence="11">Peptidase S54, rhomboid domain protein</fullName>
    </submittedName>
</protein>
<dbReference type="GO" id="GO:0006508">
    <property type="term" value="P:proteolysis"/>
    <property type="evidence" value="ECO:0007669"/>
    <property type="project" value="UniProtKB-KW"/>
</dbReference>
<comment type="subcellular location">
    <subcellularLocation>
        <location evidence="1">Membrane</location>
        <topology evidence="1">Multi-pass membrane protein</topology>
    </subcellularLocation>
</comment>
<sequence length="451" mass="49164">MLPLASQWRSRSSASPHRQKLSAGRGYSTLGPMQQQQPTRLQETLSKIPLCTTLTTLLCLILQLCVVILGWNVNLFSISYAAVVYDHEYYRLFTSAYFHLGLFHIAMNMLSFVGIGAWLEMRMGTMYFFLTILWSTILTNSLYIGICSFLAAVTNHQQWLFYASAGFSGVIFTLAVLESHSSPPNATRSIMGMCQVPARAYPWVLLIIIQLLLPRISFVGHLSGLLIGVLQSYGCLAFLFPSSGNLNRLERSPAFACMTRCPQYMLCPDESDHVLPRGVDVLQCCPCSSRASSSPRRFVGSGVSGTAAGSAGVAGGAVGSLPSTVQNPPTATVAAGATNQASPTRLGGAGGWSRLGDSGRMGGEEDVEIAYDGQQERKCKRQTTARVKFAEQKHIAREVEVGVMKVRSRRRNPTVGPHLTLTRRSGPTWCLLSGKRGTGLLSEWNQSTRPQ</sequence>
<evidence type="ECO:0000256" key="5">
    <source>
        <dbReference type="ARBA" id="ARBA00022801"/>
    </source>
</evidence>
<feature type="compositionally biased region" description="Polar residues" evidence="8">
    <location>
        <begin position="321"/>
        <end position="330"/>
    </location>
</feature>
<feature type="region of interest" description="Disordered" evidence="8">
    <location>
        <begin position="1"/>
        <end position="33"/>
    </location>
</feature>
<evidence type="ECO:0000256" key="9">
    <source>
        <dbReference type="SAM" id="Phobius"/>
    </source>
</evidence>
<name>W7TU50_9STRA</name>
<dbReference type="SUPFAM" id="SSF144091">
    <property type="entry name" value="Rhomboid-like"/>
    <property type="match status" value="1"/>
</dbReference>
<evidence type="ECO:0000256" key="2">
    <source>
        <dbReference type="ARBA" id="ARBA00009045"/>
    </source>
</evidence>
<keyword evidence="5" id="KW-0378">Hydrolase</keyword>
<dbReference type="OrthoDB" id="10257275at2759"/>
<evidence type="ECO:0000313" key="12">
    <source>
        <dbReference type="Proteomes" id="UP000019335"/>
    </source>
</evidence>
<evidence type="ECO:0000256" key="8">
    <source>
        <dbReference type="SAM" id="MobiDB-lite"/>
    </source>
</evidence>
<dbReference type="InterPro" id="IPR022764">
    <property type="entry name" value="Peptidase_S54_rhomboid_dom"/>
</dbReference>
<dbReference type="PANTHER" id="PTHR43066:SF1">
    <property type="entry name" value="RHOMBOID PROTEIN 2"/>
    <property type="match status" value="1"/>
</dbReference>
<dbReference type="EMBL" id="AZIL01000523">
    <property type="protein sequence ID" value="EWM27033.1"/>
    <property type="molecule type" value="Genomic_DNA"/>
</dbReference>
<evidence type="ECO:0000259" key="10">
    <source>
        <dbReference type="Pfam" id="PF01694"/>
    </source>
</evidence>
<keyword evidence="3" id="KW-0645">Protease</keyword>
<feature type="transmembrane region" description="Helical" evidence="9">
    <location>
        <begin position="222"/>
        <end position="241"/>
    </location>
</feature>
<accession>W7TU50</accession>
<keyword evidence="7 9" id="KW-0472">Membrane</keyword>
<proteinExistence type="inferred from homology"/>
<dbReference type="GO" id="GO:0016020">
    <property type="term" value="C:membrane"/>
    <property type="evidence" value="ECO:0007669"/>
    <property type="project" value="UniProtKB-SubCell"/>
</dbReference>
<organism evidence="11 12">
    <name type="scientific">Nannochloropsis gaditana</name>
    <dbReference type="NCBI Taxonomy" id="72520"/>
    <lineage>
        <taxon>Eukaryota</taxon>
        <taxon>Sar</taxon>
        <taxon>Stramenopiles</taxon>
        <taxon>Ochrophyta</taxon>
        <taxon>Eustigmatophyceae</taxon>
        <taxon>Eustigmatales</taxon>
        <taxon>Monodopsidaceae</taxon>
        <taxon>Nannochloropsis</taxon>
    </lineage>
</organism>
<evidence type="ECO:0000313" key="11">
    <source>
        <dbReference type="EMBL" id="EWM27033.1"/>
    </source>
</evidence>
<feature type="transmembrane region" description="Helical" evidence="9">
    <location>
        <begin position="96"/>
        <end position="119"/>
    </location>
</feature>
<evidence type="ECO:0000256" key="7">
    <source>
        <dbReference type="ARBA" id="ARBA00023136"/>
    </source>
</evidence>
<comment type="caution">
    <text evidence="11">The sequence shown here is derived from an EMBL/GenBank/DDBJ whole genome shotgun (WGS) entry which is preliminary data.</text>
</comment>
<keyword evidence="12" id="KW-1185">Reference proteome</keyword>